<comment type="similarity">
    <text evidence="2">Belongs to the DedA family.</text>
</comment>
<proteinExistence type="inferred from homology"/>
<feature type="transmembrane region" description="Helical" evidence="7">
    <location>
        <begin position="164"/>
        <end position="185"/>
    </location>
</feature>
<keyword evidence="4 7" id="KW-0812">Transmembrane</keyword>
<dbReference type="EMBL" id="JACFYF010000002">
    <property type="protein sequence ID" value="MBA5761575.1"/>
    <property type="molecule type" value="Genomic_DNA"/>
</dbReference>
<keyword evidence="3" id="KW-1003">Cell membrane</keyword>
<dbReference type="InterPro" id="IPR032818">
    <property type="entry name" value="DedA-like"/>
</dbReference>
<dbReference type="InterPro" id="IPR025902">
    <property type="entry name" value="LssY-like-C_dom"/>
</dbReference>
<dbReference type="PANTHER" id="PTHR30353">
    <property type="entry name" value="INNER MEMBRANE PROTEIN DEDA-RELATED"/>
    <property type="match status" value="1"/>
</dbReference>
<evidence type="ECO:0000256" key="5">
    <source>
        <dbReference type="ARBA" id="ARBA00022989"/>
    </source>
</evidence>
<feature type="transmembrane region" description="Helical" evidence="7">
    <location>
        <begin position="197"/>
        <end position="216"/>
    </location>
</feature>
<gene>
    <name evidence="10" type="ORF">H2O73_04380</name>
</gene>
<feature type="domain" description="VTT" evidence="8">
    <location>
        <begin position="23"/>
        <end position="145"/>
    </location>
</feature>
<comment type="caution">
    <text evidence="10">The sequence shown here is derived from an EMBL/GenBank/DDBJ whole genome shotgun (WGS) entry which is preliminary data.</text>
</comment>
<dbReference type="Proteomes" id="UP000571701">
    <property type="component" value="Unassembled WGS sequence"/>
</dbReference>
<evidence type="ECO:0000256" key="6">
    <source>
        <dbReference type="ARBA" id="ARBA00023136"/>
    </source>
</evidence>
<evidence type="ECO:0000256" key="4">
    <source>
        <dbReference type="ARBA" id="ARBA00022692"/>
    </source>
</evidence>
<evidence type="ECO:0000259" key="8">
    <source>
        <dbReference type="Pfam" id="PF09335"/>
    </source>
</evidence>
<dbReference type="AlphaFoldDB" id="A0A7W2ISP0"/>
<name>A0A7W2ISP0_9VIBR</name>
<dbReference type="Pfam" id="PF14067">
    <property type="entry name" value="LssY_C"/>
    <property type="match status" value="1"/>
</dbReference>
<keyword evidence="11" id="KW-1185">Reference proteome</keyword>
<keyword evidence="5 7" id="KW-1133">Transmembrane helix</keyword>
<feature type="transmembrane region" description="Helical" evidence="7">
    <location>
        <begin position="128"/>
        <end position="152"/>
    </location>
</feature>
<dbReference type="GO" id="GO:0005886">
    <property type="term" value="C:plasma membrane"/>
    <property type="evidence" value="ECO:0007669"/>
    <property type="project" value="UniProtKB-SubCell"/>
</dbReference>
<dbReference type="RefSeq" id="WP_182107008.1">
    <property type="nucleotide sequence ID" value="NZ_JACFYF010000002.1"/>
</dbReference>
<dbReference type="PANTHER" id="PTHR30353:SF15">
    <property type="entry name" value="INNER MEMBRANE PROTEIN YABI"/>
    <property type="match status" value="1"/>
</dbReference>
<dbReference type="Pfam" id="PF09335">
    <property type="entry name" value="VTT_dom"/>
    <property type="match status" value="1"/>
</dbReference>
<evidence type="ECO:0000256" key="3">
    <source>
        <dbReference type="ARBA" id="ARBA00022475"/>
    </source>
</evidence>
<dbReference type="InterPro" id="IPR032816">
    <property type="entry name" value="VTT_dom"/>
</dbReference>
<evidence type="ECO:0000256" key="7">
    <source>
        <dbReference type="SAM" id="Phobius"/>
    </source>
</evidence>
<reference evidence="10 11" key="1">
    <citation type="submission" date="2020-07" db="EMBL/GenBank/DDBJ databases">
        <title>Vibrio marinisediminis sp. nov., isolated from marine sediment.</title>
        <authorList>
            <person name="Ji X."/>
        </authorList>
    </citation>
    <scope>NUCLEOTIDE SEQUENCE [LARGE SCALE GENOMIC DNA]</scope>
    <source>
        <strain evidence="10 11">404</strain>
    </source>
</reference>
<evidence type="ECO:0000259" key="9">
    <source>
        <dbReference type="Pfam" id="PF14067"/>
    </source>
</evidence>
<sequence>MFNELSLFVGAFLDALIGPNLFVPGEPFLIAAGYQLQQGIWAGVFVVLLGGFLGDQVSYWIGRYVGVSAQKKLIKWQSKTRRPVARCRHLMHKKGNYVLAFARLLGPIAWVVPFIAGTNKVTWGRFTVFGSLGLLLGVGQFVMWGFLLGYGVERFPILTQAKLVIVEHQLILISTVLSAIFLYVGRRLRWRLLFAKFTALFFSLMIWANYSHFFFYSDDFAKRSGQNIYQGEVIEPNELAYKVYPGISKIFDAQAMNVLFIGDNPRSLMLDLGWIENQTFSRNEIEWKDYIQLLKDNTPPVSDLFWNNQPQKMAFQLPGDLLRRSHIRWWQAGVDAESQQTMWVGALSYDDGLQLTPYAGIVTVLHSVDPNVDHERDKLAKQVSEQLANHQVELTALTQPIVLDEEHEYYTDGRILVIRDTI</sequence>
<evidence type="ECO:0000256" key="1">
    <source>
        <dbReference type="ARBA" id="ARBA00004651"/>
    </source>
</evidence>
<keyword evidence="6 7" id="KW-0472">Membrane</keyword>
<feature type="transmembrane region" description="Helical" evidence="7">
    <location>
        <begin position="41"/>
        <end position="62"/>
    </location>
</feature>
<feature type="transmembrane region" description="Helical" evidence="7">
    <location>
        <begin position="96"/>
        <end position="116"/>
    </location>
</feature>
<comment type="subcellular location">
    <subcellularLocation>
        <location evidence="1">Cell membrane</location>
        <topology evidence="1">Multi-pass membrane protein</topology>
    </subcellularLocation>
</comment>
<evidence type="ECO:0000256" key="2">
    <source>
        <dbReference type="ARBA" id="ARBA00010792"/>
    </source>
</evidence>
<evidence type="ECO:0000313" key="11">
    <source>
        <dbReference type="Proteomes" id="UP000571701"/>
    </source>
</evidence>
<accession>A0A7W2ISP0</accession>
<organism evidence="10 11">
    <name type="scientific">Vibrio marinisediminis</name>
    <dbReference type="NCBI Taxonomy" id="2758441"/>
    <lineage>
        <taxon>Bacteria</taxon>
        <taxon>Pseudomonadati</taxon>
        <taxon>Pseudomonadota</taxon>
        <taxon>Gammaproteobacteria</taxon>
        <taxon>Vibrionales</taxon>
        <taxon>Vibrionaceae</taxon>
        <taxon>Vibrio</taxon>
    </lineage>
</organism>
<feature type="domain" description="LssY-like C-terminal" evidence="9">
    <location>
        <begin position="251"/>
        <end position="414"/>
    </location>
</feature>
<protein>
    <submittedName>
        <fullName evidence="10">LssY C-terminal domain-containing protein</fullName>
    </submittedName>
</protein>
<evidence type="ECO:0000313" key="10">
    <source>
        <dbReference type="EMBL" id="MBA5761575.1"/>
    </source>
</evidence>